<evidence type="ECO:0000256" key="1">
    <source>
        <dbReference type="ARBA" id="ARBA00009518"/>
    </source>
</evidence>
<comment type="cofactor">
    <cofactor evidence="13">
        <name>Mg(2+)</name>
        <dbReference type="ChEBI" id="CHEBI:18420"/>
    </cofactor>
    <text evidence="13">Binds 2 Mg(2+) ion per subunit.</text>
</comment>
<evidence type="ECO:0000313" key="17">
    <source>
        <dbReference type="Proteomes" id="UP000235034"/>
    </source>
</evidence>
<dbReference type="GO" id="GO:0008821">
    <property type="term" value="F:crossover junction DNA endonuclease activity"/>
    <property type="evidence" value="ECO:0007669"/>
    <property type="project" value="UniProtKB-UniRule"/>
</dbReference>
<sequence length="194" mass="20874">MIILGVDPGLTRCGVGVIEAGAHRRLSFIHVDVVRSSPDMSQDLRLLAIYNGLVEKIETYAPDTVSIERVFAQSNRNTVLGTAQAAGLAMLAAAQRNIPVALHTPTEAKLAITGNGHAQKIQIERMVTRILNLNTMPTPADAADALALAICHALRPAGALQGGEREEHLTPAQRQWAEASKKATKRRFNADRGM</sequence>
<dbReference type="GO" id="GO:0005737">
    <property type="term" value="C:cytoplasm"/>
    <property type="evidence" value="ECO:0007669"/>
    <property type="project" value="UniProtKB-SubCell"/>
</dbReference>
<dbReference type="FunFam" id="3.30.420.10:FF:000002">
    <property type="entry name" value="Crossover junction endodeoxyribonuclease RuvC"/>
    <property type="match status" value="1"/>
</dbReference>
<keyword evidence="8 13" id="KW-0460">Magnesium</keyword>
<comment type="subcellular location">
    <subcellularLocation>
        <location evidence="13">Cytoplasm</location>
    </subcellularLocation>
</comment>
<keyword evidence="4 13" id="KW-0479">Metal-binding</keyword>
<gene>
    <name evidence="13" type="primary">ruvC</name>
    <name evidence="16" type="ORF">Uis4E_1934</name>
</gene>
<name>A0A2N5IWM3_9BIFI</name>
<protein>
    <recommendedName>
        <fullName evidence="13 14">Crossover junction endodeoxyribonuclease RuvC</fullName>
        <ecNumber evidence="13 14">3.1.21.10</ecNumber>
    </recommendedName>
    <alternativeName>
        <fullName evidence="13">Holliday junction nuclease RuvC</fullName>
    </alternativeName>
    <alternativeName>
        <fullName evidence="13">Holliday junction resolvase RuvC</fullName>
    </alternativeName>
</protein>
<keyword evidence="11 13" id="KW-0234">DNA repair</keyword>
<evidence type="ECO:0000256" key="11">
    <source>
        <dbReference type="ARBA" id="ARBA00023204"/>
    </source>
</evidence>
<dbReference type="GO" id="GO:0048476">
    <property type="term" value="C:Holliday junction resolvase complex"/>
    <property type="evidence" value="ECO:0007669"/>
    <property type="project" value="UniProtKB-UniRule"/>
</dbReference>
<dbReference type="GO" id="GO:0006281">
    <property type="term" value="P:DNA repair"/>
    <property type="evidence" value="ECO:0007669"/>
    <property type="project" value="UniProtKB-UniRule"/>
</dbReference>
<dbReference type="RefSeq" id="WP_101622990.1">
    <property type="nucleotide sequence ID" value="NZ_NMWT01000028.1"/>
</dbReference>
<dbReference type="GO" id="GO:0006310">
    <property type="term" value="P:DNA recombination"/>
    <property type="evidence" value="ECO:0007669"/>
    <property type="project" value="UniProtKB-UniRule"/>
</dbReference>
<evidence type="ECO:0000256" key="14">
    <source>
        <dbReference type="NCBIfam" id="TIGR00228"/>
    </source>
</evidence>
<evidence type="ECO:0000313" key="16">
    <source>
        <dbReference type="EMBL" id="PLS26359.1"/>
    </source>
</evidence>
<comment type="catalytic activity">
    <reaction evidence="12 13">
        <text>Endonucleolytic cleavage at a junction such as a reciprocal single-stranded crossover between two homologous DNA duplexes (Holliday junction).</text>
        <dbReference type="EC" id="3.1.21.10"/>
    </reaction>
</comment>
<evidence type="ECO:0000256" key="15">
    <source>
        <dbReference type="SAM" id="MobiDB-lite"/>
    </source>
</evidence>
<dbReference type="SUPFAM" id="SSF53098">
    <property type="entry name" value="Ribonuclease H-like"/>
    <property type="match status" value="1"/>
</dbReference>
<comment type="subunit">
    <text evidence="13">Homodimer which binds Holliday junction (HJ) DNA. The HJ becomes 2-fold symmetrical on binding to RuvC with unstacked arms; it has a different conformation from HJ DNA in complex with RuvA. In the full resolvosome a probable DNA-RuvA(4)-RuvB(12)-RuvC(2) complex forms which resolves the HJ.</text>
</comment>
<dbReference type="EMBL" id="NMWT01000028">
    <property type="protein sequence ID" value="PLS26359.1"/>
    <property type="molecule type" value="Genomic_DNA"/>
</dbReference>
<dbReference type="PANTHER" id="PTHR30194:SF3">
    <property type="entry name" value="CROSSOVER JUNCTION ENDODEOXYRIBONUCLEASE RUVC"/>
    <property type="match status" value="1"/>
</dbReference>
<evidence type="ECO:0000256" key="5">
    <source>
        <dbReference type="ARBA" id="ARBA00022759"/>
    </source>
</evidence>
<dbReference type="OrthoDB" id="9805499at2"/>
<evidence type="ECO:0000256" key="9">
    <source>
        <dbReference type="ARBA" id="ARBA00023125"/>
    </source>
</evidence>
<dbReference type="InterPro" id="IPR002176">
    <property type="entry name" value="X-over_junc_endoDNase_RuvC"/>
</dbReference>
<evidence type="ECO:0000256" key="13">
    <source>
        <dbReference type="HAMAP-Rule" id="MF_00034"/>
    </source>
</evidence>
<comment type="function">
    <text evidence="13">The RuvA-RuvB-RuvC complex processes Holliday junction (HJ) DNA during genetic recombination and DNA repair. Endonuclease that resolves HJ intermediates. Cleaves cruciform DNA by making single-stranded nicks across the HJ at symmetrical positions within the homologous arms, yielding a 5'-phosphate and a 3'-hydroxyl group; requires a central core of homology in the junction. The consensus cleavage sequence is 5'-(A/T)TT(C/G)-3'. Cleavage occurs on the 3'-side of the TT dinucleotide at the point of strand exchange. HJ branch migration catalyzed by RuvA-RuvB allows RuvC to scan DNA until it finds its consensus sequence, where it cleaves and resolves the cruciform DNA.</text>
</comment>
<feature type="binding site" evidence="13">
    <location>
        <position position="141"/>
    </location>
    <ligand>
        <name>Mg(2+)</name>
        <dbReference type="ChEBI" id="CHEBI:18420"/>
        <label>1</label>
    </ligand>
</feature>
<evidence type="ECO:0000256" key="4">
    <source>
        <dbReference type="ARBA" id="ARBA00022723"/>
    </source>
</evidence>
<dbReference type="PRINTS" id="PR00696">
    <property type="entry name" value="RSOLVASERUVC"/>
</dbReference>
<evidence type="ECO:0000256" key="7">
    <source>
        <dbReference type="ARBA" id="ARBA00022801"/>
    </source>
</evidence>
<dbReference type="NCBIfam" id="TIGR00228">
    <property type="entry name" value="ruvC"/>
    <property type="match status" value="1"/>
</dbReference>
<dbReference type="PROSITE" id="PS01321">
    <property type="entry name" value="RUVC"/>
    <property type="match status" value="1"/>
</dbReference>
<evidence type="ECO:0000256" key="6">
    <source>
        <dbReference type="ARBA" id="ARBA00022763"/>
    </source>
</evidence>
<dbReference type="EC" id="3.1.21.10" evidence="13 14"/>
<dbReference type="PANTHER" id="PTHR30194">
    <property type="entry name" value="CROSSOVER JUNCTION ENDODEOXYRIBONUCLEASE RUVC"/>
    <property type="match status" value="1"/>
</dbReference>
<dbReference type="AlphaFoldDB" id="A0A2N5IWM3"/>
<evidence type="ECO:0000256" key="3">
    <source>
        <dbReference type="ARBA" id="ARBA00022722"/>
    </source>
</evidence>
<comment type="similarity">
    <text evidence="1 13">Belongs to the RuvC family.</text>
</comment>
<evidence type="ECO:0000256" key="12">
    <source>
        <dbReference type="ARBA" id="ARBA00029354"/>
    </source>
</evidence>
<keyword evidence="10 13" id="KW-0233">DNA recombination</keyword>
<evidence type="ECO:0000256" key="8">
    <source>
        <dbReference type="ARBA" id="ARBA00022842"/>
    </source>
</evidence>
<keyword evidence="6 13" id="KW-0227">DNA damage</keyword>
<keyword evidence="2 13" id="KW-0963">Cytoplasm</keyword>
<keyword evidence="17" id="KW-1185">Reference proteome</keyword>
<dbReference type="CDD" id="cd16962">
    <property type="entry name" value="RuvC"/>
    <property type="match status" value="1"/>
</dbReference>
<comment type="caution">
    <text evidence="16">The sequence shown here is derived from an EMBL/GenBank/DDBJ whole genome shotgun (WGS) entry which is preliminary data.</text>
</comment>
<dbReference type="GO" id="GO:0003677">
    <property type="term" value="F:DNA binding"/>
    <property type="evidence" value="ECO:0007669"/>
    <property type="project" value="UniProtKB-KW"/>
</dbReference>
<dbReference type="InterPro" id="IPR012337">
    <property type="entry name" value="RNaseH-like_sf"/>
</dbReference>
<keyword evidence="5 13" id="KW-0255">Endonuclease</keyword>
<organism evidence="16 17">
    <name type="scientific">Bifidobacterium parmae</name>
    <dbReference type="NCBI Taxonomy" id="361854"/>
    <lineage>
        <taxon>Bacteria</taxon>
        <taxon>Bacillati</taxon>
        <taxon>Actinomycetota</taxon>
        <taxon>Actinomycetes</taxon>
        <taxon>Bifidobacteriales</taxon>
        <taxon>Bifidobacteriaceae</taxon>
        <taxon>Bifidobacterium</taxon>
    </lineage>
</organism>
<dbReference type="InterPro" id="IPR036397">
    <property type="entry name" value="RNaseH_sf"/>
</dbReference>
<dbReference type="HAMAP" id="MF_00034">
    <property type="entry name" value="RuvC"/>
    <property type="match status" value="1"/>
</dbReference>
<dbReference type="GO" id="GO:0000287">
    <property type="term" value="F:magnesium ion binding"/>
    <property type="evidence" value="ECO:0007669"/>
    <property type="project" value="UniProtKB-UniRule"/>
</dbReference>
<feature type="active site" evidence="13">
    <location>
        <position position="68"/>
    </location>
</feature>
<feature type="binding site" evidence="13">
    <location>
        <position position="68"/>
    </location>
    <ligand>
        <name>Mg(2+)</name>
        <dbReference type="ChEBI" id="CHEBI:18420"/>
        <label>2</label>
    </ligand>
</feature>
<feature type="region of interest" description="Disordered" evidence="15">
    <location>
        <begin position="162"/>
        <end position="194"/>
    </location>
</feature>
<evidence type="ECO:0000256" key="10">
    <source>
        <dbReference type="ARBA" id="ARBA00023172"/>
    </source>
</evidence>
<feature type="active site" evidence="13">
    <location>
        <position position="141"/>
    </location>
</feature>
<reference evidence="16 17" key="1">
    <citation type="submission" date="2017-07" db="EMBL/GenBank/DDBJ databases">
        <title>Bifidobacterium novel species.</title>
        <authorList>
            <person name="Lugli G.A."/>
            <person name="Milani C."/>
            <person name="Duranti S."/>
            <person name="Mangifesta M."/>
        </authorList>
    </citation>
    <scope>NUCLEOTIDE SEQUENCE [LARGE SCALE GENOMIC DNA]</scope>
    <source>
        <strain evidence="16 17">77</strain>
    </source>
</reference>
<dbReference type="Gene3D" id="3.30.420.10">
    <property type="entry name" value="Ribonuclease H-like superfamily/Ribonuclease H"/>
    <property type="match status" value="1"/>
</dbReference>
<keyword evidence="9 13" id="KW-0238">DNA-binding</keyword>
<proteinExistence type="inferred from homology"/>
<dbReference type="Proteomes" id="UP000235034">
    <property type="component" value="Unassembled WGS sequence"/>
</dbReference>
<keyword evidence="3 13" id="KW-0540">Nuclease</keyword>
<evidence type="ECO:0000256" key="2">
    <source>
        <dbReference type="ARBA" id="ARBA00022490"/>
    </source>
</evidence>
<accession>A0A2N5IWM3</accession>
<dbReference type="InterPro" id="IPR020563">
    <property type="entry name" value="X-over_junc_endoDNase_Mg_BS"/>
</dbReference>
<feature type="binding site" evidence="13">
    <location>
        <position position="7"/>
    </location>
    <ligand>
        <name>Mg(2+)</name>
        <dbReference type="ChEBI" id="CHEBI:18420"/>
        <label>1</label>
    </ligand>
</feature>
<feature type="active site" evidence="13">
    <location>
        <position position="7"/>
    </location>
</feature>
<dbReference type="Pfam" id="PF02075">
    <property type="entry name" value="RuvC"/>
    <property type="match status" value="1"/>
</dbReference>
<keyword evidence="7 13" id="KW-0378">Hydrolase</keyword>